<comment type="caution">
    <text evidence="2">The sequence shown here is derived from an EMBL/GenBank/DDBJ whole genome shotgun (WGS) entry which is preliminary data.</text>
</comment>
<reference evidence="2 3" key="1">
    <citation type="submission" date="2019-03" db="EMBL/GenBank/DDBJ databases">
        <title>First draft genome of Liparis tanakae, snailfish: a comprehensive survey of snailfish specific genes.</title>
        <authorList>
            <person name="Kim W."/>
            <person name="Song I."/>
            <person name="Jeong J.-H."/>
            <person name="Kim D."/>
            <person name="Kim S."/>
            <person name="Ryu S."/>
            <person name="Song J.Y."/>
            <person name="Lee S.K."/>
        </authorList>
    </citation>
    <scope>NUCLEOTIDE SEQUENCE [LARGE SCALE GENOMIC DNA]</scope>
    <source>
        <tissue evidence="2">Muscle</tissue>
    </source>
</reference>
<dbReference type="Proteomes" id="UP000314294">
    <property type="component" value="Unassembled WGS sequence"/>
</dbReference>
<gene>
    <name evidence="2" type="ORF">EYF80_057365</name>
</gene>
<dbReference type="EMBL" id="SRLO01002679">
    <property type="protein sequence ID" value="TNN32473.1"/>
    <property type="molecule type" value="Genomic_DNA"/>
</dbReference>
<proteinExistence type="predicted"/>
<organism evidence="2 3">
    <name type="scientific">Liparis tanakae</name>
    <name type="common">Tanaka's snailfish</name>
    <dbReference type="NCBI Taxonomy" id="230148"/>
    <lineage>
        <taxon>Eukaryota</taxon>
        <taxon>Metazoa</taxon>
        <taxon>Chordata</taxon>
        <taxon>Craniata</taxon>
        <taxon>Vertebrata</taxon>
        <taxon>Euteleostomi</taxon>
        <taxon>Actinopterygii</taxon>
        <taxon>Neopterygii</taxon>
        <taxon>Teleostei</taxon>
        <taxon>Neoteleostei</taxon>
        <taxon>Acanthomorphata</taxon>
        <taxon>Eupercaria</taxon>
        <taxon>Perciformes</taxon>
        <taxon>Cottioidei</taxon>
        <taxon>Cottales</taxon>
        <taxon>Liparidae</taxon>
        <taxon>Liparis</taxon>
    </lineage>
</organism>
<dbReference type="AlphaFoldDB" id="A0A4Z2EUN0"/>
<feature type="region of interest" description="Disordered" evidence="1">
    <location>
        <begin position="1"/>
        <end position="46"/>
    </location>
</feature>
<name>A0A4Z2EUN0_9TELE</name>
<evidence type="ECO:0000256" key="1">
    <source>
        <dbReference type="SAM" id="MobiDB-lite"/>
    </source>
</evidence>
<keyword evidence="3" id="KW-1185">Reference proteome</keyword>
<feature type="compositionally biased region" description="Basic and acidic residues" evidence="1">
    <location>
        <begin position="1"/>
        <end position="10"/>
    </location>
</feature>
<sequence>MAEAPDREAAGVRSGNSTLAGRDKGIATWQEEEGEGEKPRSCNTAG</sequence>
<accession>A0A4Z2EUN0</accession>
<evidence type="ECO:0000313" key="2">
    <source>
        <dbReference type="EMBL" id="TNN32473.1"/>
    </source>
</evidence>
<evidence type="ECO:0000313" key="3">
    <source>
        <dbReference type="Proteomes" id="UP000314294"/>
    </source>
</evidence>
<protein>
    <submittedName>
        <fullName evidence="2">Uncharacterized protein</fullName>
    </submittedName>
</protein>